<dbReference type="InterPro" id="IPR016174">
    <property type="entry name" value="Di-haem_cyt_TM"/>
</dbReference>
<dbReference type="SUPFAM" id="SSF81342">
    <property type="entry name" value="Transmembrane di-heme cytochromes"/>
    <property type="match status" value="1"/>
</dbReference>
<name>A0A3A4P1U9_ABYX5</name>
<evidence type="ECO:0000313" key="3">
    <source>
        <dbReference type="EMBL" id="RJP26718.1"/>
    </source>
</evidence>
<keyword evidence="1" id="KW-1133">Transmembrane helix</keyword>
<feature type="transmembrane region" description="Helical" evidence="1">
    <location>
        <begin position="143"/>
        <end position="163"/>
    </location>
</feature>
<dbReference type="InterPro" id="IPR005797">
    <property type="entry name" value="Cyt_b/b6_N"/>
</dbReference>
<keyword evidence="1" id="KW-0812">Transmembrane</keyword>
<keyword evidence="1" id="KW-0472">Membrane</keyword>
<protein>
    <submittedName>
        <fullName evidence="3">DUF4405 domain-containing protein</fullName>
    </submittedName>
</protein>
<dbReference type="GO" id="GO:0022904">
    <property type="term" value="P:respiratory electron transport chain"/>
    <property type="evidence" value="ECO:0007669"/>
    <property type="project" value="InterPro"/>
</dbReference>
<dbReference type="PANTHER" id="PTHR19271">
    <property type="entry name" value="CYTOCHROME B"/>
    <property type="match status" value="1"/>
</dbReference>
<accession>A0A3A4P1U9</accession>
<organism evidence="3 4">
    <name type="scientific">Abyssobacteria bacterium (strain SURF_5)</name>
    <dbReference type="NCBI Taxonomy" id="2093360"/>
    <lineage>
        <taxon>Bacteria</taxon>
        <taxon>Pseudomonadati</taxon>
        <taxon>Candidatus Hydrogenedentota</taxon>
        <taxon>Candidatus Abyssobacteria</taxon>
    </lineage>
</organism>
<sequence>MHMGSISKKITESQIWRSVFRHRFSDTPRNRVLTVVSNFFLHVHPPKVRRIGLKIRHTFCLGGLTFFMFLVETITGVLLMFYYRPTVEYAYLDMRLLEHVVKFGLVMRNLHRWAAHAMVILVMMHMLRVFLTGSYRPPREFNWVVGVFLLVLTLLLSFTGYLLPWDQLSFWAITVGTRMAGATPLLGSEGPFHQLLGIGPENDVKYLLLGDTMVGENALLRFYVLHCILLPLAAVVLMFVHFWRVRKDGGISHPL</sequence>
<dbReference type="AlphaFoldDB" id="A0A3A4P1U9"/>
<dbReference type="EMBL" id="QZKU01000004">
    <property type="protein sequence ID" value="RJP26718.1"/>
    <property type="molecule type" value="Genomic_DNA"/>
</dbReference>
<feature type="domain" description="Cytochrome b/b6 N-terminal region profile" evidence="2">
    <location>
        <begin position="1"/>
        <end position="254"/>
    </location>
</feature>
<feature type="transmembrane region" description="Helical" evidence="1">
    <location>
        <begin position="113"/>
        <end position="131"/>
    </location>
</feature>
<dbReference type="GO" id="GO:0016020">
    <property type="term" value="C:membrane"/>
    <property type="evidence" value="ECO:0007669"/>
    <property type="project" value="InterPro"/>
</dbReference>
<dbReference type="InterPro" id="IPR027387">
    <property type="entry name" value="Cytb/b6-like_sf"/>
</dbReference>
<dbReference type="PROSITE" id="PS51002">
    <property type="entry name" value="CYTB_NTER"/>
    <property type="match status" value="1"/>
</dbReference>
<dbReference type="Pfam" id="PF00033">
    <property type="entry name" value="Cytochrome_B"/>
    <property type="match status" value="1"/>
</dbReference>
<comment type="caution">
    <text evidence="3">The sequence shown here is derived from an EMBL/GenBank/DDBJ whole genome shotgun (WGS) entry which is preliminary data.</text>
</comment>
<dbReference type="Gene3D" id="1.20.810.10">
    <property type="entry name" value="Cytochrome Bc1 Complex, Chain C"/>
    <property type="match status" value="1"/>
</dbReference>
<dbReference type="GO" id="GO:0016491">
    <property type="term" value="F:oxidoreductase activity"/>
    <property type="evidence" value="ECO:0007669"/>
    <property type="project" value="InterPro"/>
</dbReference>
<evidence type="ECO:0000259" key="2">
    <source>
        <dbReference type="PROSITE" id="PS51002"/>
    </source>
</evidence>
<reference evidence="3 4" key="1">
    <citation type="journal article" date="2017" name="ISME J.">
        <title>Energy and carbon metabolisms in a deep terrestrial subsurface fluid microbial community.</title>
        <authorList>
            <person name="Momper L."/>
            <person name="Jungbluth S.P."/>
            <person name="Lee M.D."/>
            <person name="Amend J.P."/>
        </authorList>
    </citation>
    <scope>NUCLEOTIDE SEQUENCE [LARGE SCALE GENOMIC DNA]</scope>
    <source>
        <strain evidence="3">SURF_5</strain>
    </source>
</reference>
<feature type="transmembrane region" description="Helical" evidence="1">
    <location>
        <begin position="223"/>
        <end position="243"/>
    </location>
</feature>
<feature type="transmembrane region" description="Helical" evidence="1">
    <location>
        <begin position="59"/>
        <end position="83"/>
    </location>
</feature>
<gene>
    <name evidence="3" type="ORF">C4520_00295</name>
</gene>
<dbReference type="Proteomes" id="UP000265882">
    <property type="component" value="Unassembled WGS sequence"/>
</dbReference>
<dbReference type="PANTHER" id="PTHR19271:SF16">
    <property type="entry name" value="CYTOCHROME B"/>
    <property type="match status" value="1"/>
</dbReference>
<evidence type="ECO:0000256" key="1">
    <source>
        <dbReference type="SAM" id="Phobius"/>
    </source>
</evidence>
<evidence type="ECO:0000313" key="4">
    <source>
        <dbReference type="Proteomes" id="UP000265882"/>
    </source>
</evidence>
<proteinExistence type="predicted"/>
<dbReference type="GO" id="GO:0009055">
    <property type="term" value="F:electron transfer activity"/>
    <property type="evidence" value="ECO:0007669"/>
    <property type="project" value="InterPro"/>
</dbReference>